<dbReference type="Proteomes" id="UP000007799">
    <property type="component" value="Unassembled WGS sequence"/>
</dbReference>
<evidence type="ECO:0000256" key="1">
    <source>
        <dbReference type="ARBA" id="ARBA00022737"/>
    </source>
</evidence>
<dbReference type="OrthoDB" id="5986190at2759"/>
<keyword evidence="1" id="KW-0677">Repeat</keyword>
<evidence type="ECO:0000313" key="6">
    <source>
        <dbReference type="Proteomes" id="UP000007799"/>
    </source>
</evidence>
<dbReference type="InterPro" id="IPR011990">
    <property type="entry name" value="TPR-like_helical_dom_sf"/>
</dbReference>
<dbReference type="PANTHER" id="PTHR45641">
    <property type="entry name" value="TETRATRICOPEPTIDE REPEAT PROTEIN (AFU_ORTHOLOGUE AFUA_6G03870)"/>
    <property type="match status" value="1"/>
</dbReference>
<dbReference type="STRING" id="946362.F2TZF4"/>
<dbReference type="KEGG" id="sre:PTSG_01950"/>
<dbReference type="SUPFAM" id="SSF81901">
    <property type="entry name" value="HCP-like"/>
    <property type="match status" value="1"/>
</dbReference>
<gene>
    <name evidence="5" type="ORF">PTSG_01950</name>
</gene>
<keyword evidence="6" id="KW-1185">Reference proteome</keyword>
<feature type="repeat" description="TPR" evidence="3">
    <location>
        <begin position="355"/>
        <end position="388"/>
    </location>
</feature>
<accession>F2TZF4</accession>
<evidence type="ECO:0000313" key="5">
    <source>
        <dbReference type="EMBL" id="EGD78978.1"/>
    </source>
</evidence>
<evidence type="ECO:0000256" key="4">
    <source>
        <dbReference type="SAM" id="MobiDB-lite"/>
    </source>
</evidence>
<dbReference type="InterPro" id="IPR019734">
    <property type="entry name" value="TPR_rpt"/>
</dbReference>
<sequence length="562" mass="59732">MSAKSQAANSRVLDATCLSASRLSSTFSLDLSSLDALAGATSTSDLETPCFATEELGSLLMASAYSTSTHNKHTQHLKCIAAGISSHARTVPGSSAQGSEASADDGLHGIARDANDDTTPSSQGSYASPAGYPTKHARAATATAATAGLVATCAMPQPYITFGTSTGSEGARDTLKCIKDIFDATQNARLFACISKDAKDDMRAWCLGDGQALVQNVEDLGGKDTLELAQLQHQLGSVLDALGEHDRAIAHYTSALAITRKVLGERHAGTACMYNNLGTVFMTKGDFEQAITNYHQALNIKRSVLGEQHPSTATTYSNLALLLETTGDSVAATQHHHKALSIRRRSLGETHPSTAASYNNLGLTYQSTGDHDAAIQCLLKDLKITIANVGHRHLHTAATLGNLANAYSDKGDYAAALEHHHAELDIKMQLLGPAHPDTADTYNNMAGAYTRKGDFSQAESCYRRAITAYRASLGDNDLRTAEAHTNMGIMYEHKGDLKAAARTFKIAHAMIVAVLGDTDDATQTAFARLQRVARRRASAPSSKKPHHAAQHLHQSSCLCSLM</sequence>
<dbReference type="Pfam" id="PF13374">
    <property type="entry name" value="TPR_10"/>
    <property type="match status" value="2"/>
</dbReference>
<organism evidence="6">
    <name type="scientific">Salpingoeca rosetta (strain ATCC 50818 / BSB-021)</name>
    <dbReference type="NCBI Taxonomy" id="946362"/>
    <lineage>
        <taxon>Eukaryota</taxon>
        <taxon>Choanoflagellata</taxon>
        <taxon>Craspedida</taxon>
        <taxon>Salpingoecidae</taxon>
        <taxon>Salpingoeca</taxon>
    </lineage>
</organism>
<protein>
    <submittedName>
        <fullName evidence="5">Uncharacterized protein</fullName>
    </submittedName>
</protein>
<dbReference type="GeneID" id="16078529"/>
<dbReference type="eggNOG" id="KOG1840">
    <property type="taxonomic scope" value="Eukaryota"/>
</dbReference>
<feature type="compositionally biased region" description="Polar residues" evidence="4">
    <location>
        <begin position="117"/>
        <end position="126"/>
    </location>
</feature>
<feature type="repeat" description="TPR" evidence="3">
    <location>
        <begin position="271"/>
        <end position="304"/>
    </location>
</feature>
<feature type="repeat" description="TPR" evidence="3">
    <location>
        <begin position="439"/>
        <end position="472"/>
    </location>
</feature>
<dbReference type="PROSITE" id="PS50293">
    <property type="entry name" value="TPR_REGION"/>
    <property type="match status" value="1"/>
</dbReference>
<feature type="region of interest" description="Disordered" evidence="4">
    <location>
        <begin position="90"/>
        <end position="131"/>
    </location>
</feature>
<reference evidence="5" key="1">
    <citation type="submission" date="2009-08" db="EMBL/GenBank/DDBJ databases">
        <title>Annotation of Salpingoeca rosetta.</title>
        <authorList>
            <consortium name="The Broad Institute Genome Sequencing Platform"/>
            <person name="Russ C."/>
            <person name="Cuomo C."/>
            <person name="Burger G."/>
            <person name="Gray M.W."/>
            <person name="Holland P.W.H."/>
            <person name="King N."/>
            <person name="Lang F.B.F."/>
            <person name="Roger A.J."/>
            <person name="Ruiz-Trillo I."/>
            <person name="Young S.K."/>
            <person name="Zeng Q."/>
            <person name="Gargeya S."/>
            <person name="Alvarado L."/>
            <person name="Berlin A."/>
            <person name="Chapman S.B."/>
            <person name="Chen Z."/>
            <person name="Freedman E."/>
            <person name="Gellesch M."/>
            <person name="Goldberg J."/>
            <person name="Griggs A."/>
            <person name="Gujja S."/>
            <person name="Heilman E."/>
            <person name="Heiman D."/>
            <person name="Howarth C."/>
            <person name="Mehta T."/>
            <person name="Neiman D."/>
            <person name="Pearson M."/>
            <person name="Roberts A."/>
            <person name="Saif S."/>
            <person name="Shea T."/>
            <person name="Shenoy N."/>
            <person name="Sisk P."/>
            <person name="Stolte C."/>
            <person name="Sykes S."/>
            <person name="White J."/>
            <person name="Yandava C."/>
            <person name="Haas B."/>
            <person name="Nusbaum C."/>
            <person name="Birren B."/>
        </authorList>
    </citation>
    <scope>NUCLEOTIDE SEQUENCE [LARGE SCALE GENOMIC DNA]</scope>
    <source>
        <strain evidence="5">ATCC 50818</strain>
    </source>
</reference>
<feature type="compositionally biased region" description="Basic and acidic residues" evidence="4">
    <location>
        <begin position="105"/>
        <end position="115"/>
    </location>
</feature>
<dbReference type="AlphaFoldDB" id="F2TZF4"/>
<dbReference type="EMBL" id="GL832957">
    <property type="protein sequence ID" value="EGD78978.1"/>
    <property type="molecule type" value="Genomic_DNA"/>
</dbReference>
<name>F2TZF4_SALR5</name>
<evidence type="ECO:0000256" key="3">
    <source>
        <dbReference type="PROSITE-ProRule" id="PRU00339"/>
    </source>
</evidence>
<dbReference type="InParanoid" id="F2TZF4"/>
<dbReference type="Gene3D" id="1.25.40.10">
    <property type="entry name" value="Tetratricopeptide repeat domain"/>
    <property type="match status" value="3"/>
</dbReference>
<dbReference type="Pfam" id="PF13424">
    <property type="entry name" value="TPR_12"/>
    <property type="match status" value="2"/>
</dbReference>
<dbReference type="SMART" id="SM00028">
    <property type="entry name" value="TPR"/>
    <property type="match status" value="7"/>
</dbReference>
<evidence type="ECO:0000256" key="2">
    <source>
        <dbReference type="ARBA" id="ARBA00022803"/>
    </source>
</evidence>
<dbReference type="PANTHER" id="PTHR45641:SF1">
    <property type="entry name" value="AAA+ ATPASE DOMAIN-CONTAINING PROTEIN"/>
    <property type="match status" value="1"/>
</dbReference>
<proteinExistence type="predicted"/>
<keyword evidence="2 3" id="KW-0802">TPR repeat</keyword>
<dbReference type="PROSITE" id="PS50005">
    <property type="entry name" value="TPR"/>
    <property type="match status" value="3"/>
</dbReference>
<dbReference type="RefSeq" id="XP_004997934.1">
    <property type="nucleotide sequence ID" value="XM_004997877.1"/>
</dbReference>